<proteinExistence type="predicted"/>
<evidence type="ECO:0000313" key="2">
    <source>
        <dbReference type="Proteomes" id="UP000178602"/>
    </source>
</evidence>
<reference evidence="1 2" key="1">
    <citation type="journal article" date="2016" name="Nat. Commun.">
        <title>Thousands of microbial genomes shed light on interconnected biogeochemical processes in an aquifer system.</title>
        <authorList>
            <person name="Anantharaman K."/>
            <person name="Brown C.T."/>
            <person name="Hug L.A."/>
            <person name="Sharon I."/>
            <person name="Castelle C.J."/>
            <person name="Probst A.J."/>
            <person name="Thomas B.C."/>
            <person name="Singh A."/>
            <person name="Wilkins M.J."/>
            <person name="Karaoz U."/>
            <person name="Brodie E.L."/>
            <person name="Williams K.H."/>
            <person name="Hubbard S.S."/>
            <person name="Banfield J.F."/>
        </authorList>
    </citation>
    <scope>NUCLEOTIDE SEQUENCE [LARGE SCALE GENOMIC DNA]</scope>
</reference>
<sequence length="267" mass="30717">MDKKIYYCFLDERFEEESAIIGGYLIDDVNLKVLFQNIVRIKKENNLPLETNMKWRHCKKNKNLAKDVFSLLSKNNGVTSFVSMVWTGKGGDKFQGWKNCLSNLLERLIINLDQLKNKNDESYPSVFIVFDMLPGGVAGLNKKKLWQFLKIYLDYYQNKHSFLKNELPSLKEFSAFDSLVIAPARSCSEVQLADCFVGMCGDFLYWNYKNIDSDSKEIIKANLPKIDSFARDRNGDVMGCGIKIPDSEKQKVIDKLNELSFKVVLAQ</sequence>
<dbReference type="Proteomes" id="UP000178602">
    <property type="component" value="Unassembled WGS sequence"/>
</dbReference>
<dbReference type="AlphaFoldDB" id="A0A1F4T7L0"/>
<comment type="caution">
    <text evidence="1">The sequence shown here is derived from an EMBL/GenBank/DDBJ whole genome shotgun (WGS) entry which is preliminary data.</text>
</comment>
<evidence type="ECO:0000313" key="1">
    <source>
        <dbReference type="EMBL" id="OGC28781.1"/>
    </source>
</evidence>
<organism evidence="1 2">
    <name type="scientific">candidate division WOR-1 bacterium RIFOXYC12_FULL_54_18</name>
    <dbReference type="NCBI Taxonomy" id="1802584"/>
    <lineage>
        <taxon>Bacteria</taxon>
        <taxon>Bacillati</taxon>
        <taxon>Saganbacteria</taxon>
    </lineage>
</organism>
<gene>
    <name evidence="1" type="ORF">A3K49_07545</name>
</gene>
<protein>
    <recommendedName>
        <fullName evidence="3">DUF3800 domain-containing protein</fullName>
    </recommendedName>
</protein>
<evidence type="ECO:0008006" key="3">
    <source>
        <dbReference type="Google" id="ProtNLM"/>
    </source>
</evidence>
<name>A0A1F4T7L0_UNCSA</name>
<dbReference type="EMBL" id="MEUG01000001">
    <property type="protein sequence ID" value="OGC28781.1"/>
    <property type="molecule type" value="Genomic_DNA"/>
</dbReference>
<accession>A0A1F4T7L0</accession>